<sequence length="121" mass="13966">MVSFVIDSKDSTKAVYRYYPENHIDSPFGIISIHLNNGDVSIDRVAEEDFLCRTSANELNSMRDAINEMRRENGEPPLTEDELPTATEGDEWYYYADHVIHRIRKVLENGDVPEKGIVAWY</sequence>
<evidence type="ECO:0000313" key="1">
    <source>
        <dbReference type="EMBL" id="DAG02540.1"/>
    </source>
</evidence>
<organism evidence="1">
    <name type="scientific">Siphoviridae sp. ctneY2</name>
    <dbReference type="NCBI Taxonomy" id="2825664"/>
    <lineage>
        <taxon>Viruses</taxon>
        <taxon>Duplodnaviria</taxon>
        <taxon>Heunggongvirae</taxon>
        <taxon>Uroviricota</taxon>
        <taxon>Caudoviricetes</taxon>
    </lineage>
</organism>
<name>A0A8S5V744_9CAUD</name>
<proteinExistence type="predicted"/>
<accession>A0A8S5V744</accession>
<dbReference type="EMBL" id="BK016210">
    <property type="protein sequence ID" value="DAG02540.1"/>
    <property type="molecule type" value="Genomic_DNA"/>
</dbReference>
<reference evidence="1" key="1">
    <citation type="journal article" date="2021" name="Proc. Natl. Acad. Sci. U.S.A.">
        <title>A Catalog of Tens of Thousands of Viruses from Human Metagenomes Reveals Hidden Associations with Chronic Diseases.</title>
        <authorList>
            <person name="Tisza M.J."/>
            <person name="Buck C.B."/>
        </authorList>
    </citation>
    <scope>NUCLEOTIDE SEQUENCE</scope>
    <source>
        <strain evidence="1">CtneY2</strain>
    </source>
</reference>
<protein>
    <submittedName>
        <fullName evidence="1">Uncharacterized protein</fullName>
    </submittedName>
</protein>